<evidence type="ECO:0000313" key="1">
    <source>
        <dbReference type="EMBL" id="MPM58355.1"/>
    </source>
</evidence>
<dbReference type="AlphaFoldDB" id="A0A645AYN0"/>
<proteinExistence type="predicted"/>
<reference evidence="1" key="1">
    <citation type="submission" date="2019-08" db="EMBL/GenBank/DDBJ databases">
        <authorList>
            <person name="Kucharzyk K."/>
            <person name="Murdoch R.W."/>
            <person name="Higgins S."/>
            <person name="Loffler F."/>
        </authorList>
    </citation>
    <scope>NUCLEOTIDE SEQUENCE</scope>
</reference>
<comment type="caution">
    <text evidence="1">The sequence shown here is derived from an EMBL/GenBank/DDBJ whole genome shotgun (WGS) entry which is preliminary data.</text>
</comment>
<dbReference type="EMBL" id="VSSQ01016721">
    <property type="protein sequence ID" value="MPM58355.1"/>
    <property type="molecule type" value="Genomic_DNA"/>
</dbReference>
<protein>
    <submittedName>
        <fullName evidence="1">Uncharacterized protein</fullName>
    </submittedName>
</protein>
<accession>A0A645AYN0</accession>
<name>A0A645AYN0_9ZZZZ</name>
<sequence length="390" mass="44270">MPAFARARRFNCCFGVLSRAAAVEKTPRKIDNSLAAPVHGQPRFARNMRNRRCFQIFFRREFDESFRVLRRDDHRHALLRFADGEFRAVEAFVLDGHAVEIDRHAVRQFPDGDRNAARAKIVAPLDEQLCFGIAKQPLELAFLRRVSLLHFRAALSKRIEGVRLTGSSRPAAAVPARLSAEQEDDVPRRRFFAPHVCRRNRADHRANLHAFGEKTVAVNFVHKPRGKADLVAVGAVARRRGGNNLALRQFPRRRFAVRPSRVGRAGEAHSLIDERASGERVANRAADAGCRSAEGFDLRRVVMRFVFKEHKPVLLFAVHADLRFHRAGVDLGGIVELLQFTLFFEPLCADCRNVHQRHGLFYAEFAAQVQVGFVCFFCARVKKLQRVQLG</sequence>
<gene>
    <name evidence="1" type="ORF">SDC9_105186</name>
</gene>
<organism evidence="1">
    <name type="scientific">bioreactor metagenome</name>
    <dbReference type="NCBI Taxonomy" id="1076179"/>
    <lineage>
        <taxon>unclassified sequences</taxon>
        <taxon>metagenomes</taxon>
        <taxon>ecological metagenomes</taxon>
    </lineage>
</organism>